<proteinExistence type="predicted"/>
<dbReference type="CDD" id="cd00146">
    <property type="entry name" value="PKD"/>
    <property type="match status" value="1"/>
</dbReference>
<sequence>MSAIPAAAVTGNLPGGTSIAVTVTGPAEDTVIPQGPATVTGTASVGTGAAVKDTGLTYVLDVSGSTASGCASTTVLGCEIAAAKALDNDAAAPNTVIGSVGAAVFGTGGAAADVRPAAGDQPLTTPTADDNGNGARDINEVLDSAVIGGVGKFTPKSFQSGTDYVAGINAAKTVTDAQTENRKIVVFLSDGIAGGDVRPPLSSVPASVTYYTFAVGAGASCAGTSYPSSLQAIADLTGGTCTAVPDPANLPNVLPGVIDSQLSALTLSVDGGGATPVTNVNPGLPRTGPASVTYSVATGALAPGRHELCVTAHGTDGGGPGTVADCTHVIVNAPPVVSAGGPYAGQEGTAISLAGTVTDPDGPAGTRHWSVAPGPGVDAGATCSFGDAAALSTTVTCDDDGVWTLTLTADDGVNPPVSRTANLTVSNVAPHVSVTAPATDAVFNHGAAVAVTAPFTDVGKHDTHTCTVDYADGSPLVTGSVSETPGSGTCTASHAYTISGTYNVLVRVTDDDGGAATAIVRIIVNDPPVVVAGGPYAGQEGTAVSLAGSVSDPDGPSLATHWSATPQSGVDSGTSCAFGDPAALSTTMTCDDDGVWTLTLSADDSLHPAVLKTTTLTLTNVAPHVSISSPPDGQLVLRGASIGVTAPFTDIGRHDTHTCTVDFGDGTPVATGAVAETPGSGTCTASHAFTGVGAHNVLVTVTDDDGGAATAVVKIVSYVRAEAWSISASGLINVSKTPLAGCPPNSDHTTASLNVLGLASVQALHADCTLDAATGRTDAGALVSGASLLGGVISLKDIQTSCVADETGLHGSSRVGTLNGQTIGTGPVTIGIPGVATVHLNETVTGPNGQLAQYAVRVVTLLGQEIVLSGCRMGF</sequence>
<accession>A0A9Y2IG92</accession>
<dbReference type="SMART" id="SM00089">
    <property type="entry name" value="PKD"/>
    <property type="match status" value="3"/>
</dbReference>
<evidence type="ECO:0000259" key="1">
    <source>
        <dbReference type="PROSITE" id="PS50093"/>
    </source>
</evidence>
<dbReference type="AlphaFoldDB" id="A0A9Y2IG92"/>
<dbReference type="RefSeq" id="WP_285970068.1">
    <property type="nucleotide sequence ID" value="NZ_CP127294.1"/>
</dbReference>
<dbReference type="InterPro" id="IPR022409">
    <property type="entry name" value="PKD/Chitinase_dom"/>
</dbReference>
<dbReference type="Proteomes" id="UP001236014">
    <property type="component" value="Chromosome"/>
</dbReference>
<dbReference type="SUPFAM" id="SSF49299">
    <property type="entry name" value="PKD domain"/>
    <property type="match status" value="2"/>
</dbReference>
<dbReference type="InterPro" id="IPR035986">
    <property type="entry name" value="PKD_dom_sf"/>
</dbReference>
<dbReference type="PROSITE" id="PS50093">
    <property type="entry name" value="PKD"/>
    <property type="match status" value="1"/>
</dbReference>
<reference evidence="2 3" key="1">
    <citation type="submission" date="2023-06" db="EMBL/GenBank/DDBJ databases">
        <authorList>
            <person name="Oyuntsetseg B."/>
            <person name="Kim S.B."/>
        </authorList>
    </citation>
    <scope>NUCLEOTIDE SEQUENCE [LARGE SCALE GENOMIC DNA]</scope>
    <source>
        <strain evidence="2 3">2-15</strain>
    </source>
</reference>
<feature type="domain" description="PKD" evidence="1">
    <location>
        <begin position="469"/>
        <end position="524"/>
    </location>
</feature>
<dbReference type="Gene3D" id="2.60.40.10">
    <property type="entry name" value="Immunoglobulins"/>
    <property type="match status" value="4"/>
</dbReference>
<evidence type="ECO:0000313" key="2">
    <source>
        <dbReference type="EMBL" id="WIX79379.1"/>
    </source>
</evidence>
<dbReference type="EMBL" id="CP127294">
    <property type="protein sequence ID" value="WIX79379.1"/>
    <property type="molecule type" value="Genomic_DNA"/>
</dbReference>
<dbReference type="Gene3D" id="3.40.50.410">
    <property type="entry name" value="von Willebrand factor, type A domain"/>
    <property type="match status" value="1"/>
</dbReference>
<dbReference type="Pfam" id="PF18911">
    <property type="entry name" value="PKD_4"/>
    <property type="match status" value="2"/>
</dbReference>
<organism evidence="2 3">
    <name type="scientific">Amycolatopsis carbonis</name>
    <dbReference type="NCBI Taxonomy" id="715471"/>
    <lineage>
        <taxon>Bacteria</taxon>
        <taxon>Bacillati</taxon>
        <taxon>Actinomycetota</taxon>
        <taxon>Actinomycetes</taxon>
        <taxon>Pseudonocardiales</taxon>
        <taxon>Pseudonocardiaceae</taxon>
        <taxon>Amycolatopsis</taxon>
    </lineage>
</organism>
<dbReference type="InterPro" id="IPR036465">
    <property type="entry name" value="vWFA_dom_sf"/>
</dbReference>
<dbReference type="SUPFAM" id="SSF53300">
    <property type="entry name" value="vWA-like"/>
    <property type="match status" value="1"/>
</dbReference>
<dbReference type="GO" id="GO:0005975">
    <property type="term" value="P:carbohydrate metabolic process"/>
    <property type="evidence" value="ECO:0007669"/>
    <property type="project" value="UniProtKB-ARBA"/>
</dbReference>
<protein>
    <submittedName>
        <fullName evidence="2">PKD domain-containing protein</fullName>
    </submittedName>
</protein>
<dbReference type="InterPro" id="IPR013783">
    <property type="entry name" value="Ig-like_fold"/>
</dbReference>
<gene>
    <name evidence="2" type="ORF">QRX50_00745</name>
</gene>
<name>A0A9Y2IG92_9PSEU</name>
<keyword evidence="3" id="KW-1185">Reference proteome</keyword>
<dbReference type="KEGG" id="acab:QRX50_00745"/>
<dbReference type="InterPro" id="IPR000601">
    <property type="entry name" value="PKD_dom"/>
</dbReference>
<evidence type="ECO:0000313" key="3">
    <source>
        <dbReference type="Proteomes" id="UP001236014"/>
    </source>
</evidence>